<accession>A0A830GMQ5</accession>
<sequence>MYRQAIRRLIDEVAETEEFFRAGIVAIDITEADPFTGDRTGHEDEIIGTKERNDEYAYQWATVQLIDLLREGTHEVAVACLDGAADAEARKPTLQAVRNVIQERPKIFEELTTPFSMFLTDEDRAVRLTTAKRFVTLAQSELAAVLPAVDTLADRLADDGECPHCGLTLPDRVRLSTL</sequence>
<dbReference type="Gene3D" id="1.25.10.10">
    <property type="entry name" value="Leucine-rich Repeat Variant"/>
    <property type="match status" value="1"/>
</dbReference>
<dbReference type="AlphaFoldDB" id="A0A830GMQ5"/>
<dbReference type="InterPro" id="IPR011989">
    <property type="entry name" value="ARM-like"/>
</dbReference>
<proteinExistence type="predicted"/>
<reference evidence="1" key="2">
    <citation type="submission" date="2020-09" db="EMBL/GenBank/DDBJ databases">
        <authorList>
            <person name="Sun Q."/>
            <person name="Ohkuma M."/>
        </authorList>
    </citation>
    <scope>NUCLEOTIDE SEQUENCE</scope>
    <source>
        <strain evidence="1">JCM 17820</strain>
    </source>
</reference>
<keyword evidence="2" id="KW-1185">Reference proteome</keyword>
<name>A0A830GMQ5_9EURY</name>
<dbReference type="Proteomes" id="UP000605784">
    <property type="component" value="Unassembled WGS sequence"/>
</dbReference>
<protein>
    <submittedName>
        <fullName evidence="1">Uncharacterized protein</fullName>
    </submittedName>
</protein>
<reference evidence="1" key="1">
    <citation type="journal article" date="2014" name="Int. J. Syst. Evol. Microbiol.">
        <title>Complete genome sequence of Corynebacterium casei LMG S-19264T (=DSM 44701T), isolated from a smear-ripened cheese.</title>
        <authorList>
            <consortium name="US DOE Joint Genome Institute (JGI-PGF)"/>
            <person name="Walter F."/>
            <person name="Albersmeier A."/>
            <person name="Kalinowski J."/>
            <person name="Ruckert C."/>
        </authorList>
    </citation>
    <scope>NUCLEOTIDE SEQUENCE</scope>
    <source>
        <strain evidence="1">JCM 17820</strain>
    </source>
</reference>
<gene>
    <name evidence="1" type="ORF">GCM10009030_22900</name>
</gene>
<evidence type="ECO:0000313" key="1">
    <source>
        <dbReference type="EMBL" id="GGN95524.1"/>
    </source>
</evidence>
<evidence type="ECO:0000313" key="2">
    <source>
        <dbReference type="Proteomes" id="UP000605784"/>
    </source>
</evidence>
<comment type="caution">
    <text evidence="1">The sequence shown here is derived from an EMBL/GenBank/DDBJ whole genome shotgun (WGS) entry which is preliminary data.</text>
</comment>
<dbReference type="EMBL" id="BMOU01000003">
    <property type="protein sequence ID" value="GGN95524.1"/>
    <property type="molecule type" value="Genomic_DNA"/>
</dbReference>
<organism evidence="1 2">
    <name type="scientific">Haloarcula pellucida</name>
    <dbReference type="NCBI Taxonomy" id="1427151"/>
    <lineage>
        <taxon>Archaea</taxon>
        <taxon>Methanobacteriati</taxon>
        <taxon>Methanobacteriota</taxon>
        <taxon>Stenosarchaea group</taxon>
        <taxon>Halobacteria</taxon>
        <taxon>Halobacteriales</taxon>
        <taxon>Haloarculaceae</taxon>
        <taxon>Haloarcula</taxon>
    </lineage>
</organism>